<keyword evidence="2" id="KW-0472">Membrane</keyword>
<comment type="caution">
    <text evidence="3">The sequence shown here is derived from an EMBL/GenBank/DDBJ whole genome shotgun (WGS) entry which is preliminary data.</text>
</comment>
<feature type="compositionally biased region" description="Low complexity" evidence="1">
    <location>
        <begin position="120"/>
        <end position="145"/>
    </location>
</feature>
<dbReference type="Pfam" id="PF05359">
    <property type="entry name" value="DUF748"/>
    <property type="match status" value="1"/>
</dbReference>
<protein>
    <recommendedName>
        <fullName evidence="5">DUF748 domain-containing protein</fullName>
    </recommendedName>
</protein>
<proteinExistence type="predicted"/>
<sequence length="561" mass="59806">MSHAARHRGAGWFVGLLLLLFLLIVVGPWALTTWLEGRFSRSLGEPVQLERVTFNPFTATAGFSALRVGEGDEPMIVVPRGDVAFQWSTLWQSGIHIAEARLDSPRLHLVSPPDGPLNVTTLGSTSSDDQTSQQTTSGSGGSSLSIDRIEASGGEISWEDRRVPQGASIHATDVDLTLNDYRGGSDSPMQGQASGTFGDGRIELDGTFGLAPFTGDLHVSARHIGAKIVDPWLTQTVAARVASGRLGLDGRLRFGQAASDLLRYQGQLSLDDVATVDTRDAPLISLAHGAFADIDYSVGDHLTIQRATLSAPDVTARIEDDGRFNLAAAMSGSSSSDASGSDKGSAGKGSDAGIAVAIKRLDVEKGRFDFEDRRISPTVSLDVSELQGQMSGLDTRSDAPVDYHLNGKVSDGTPVMIEGDVSFSQPAAGHLHLTTERLALAEFAPYIRRFAGYRIDNGSADLDLDYRLRDGTLTARNHIILKQLNLGKEVDPDETSLPLKNLIGLLQAESGVIDLDIPIKTTVDGSTQVDMSVVIWQALTESLENLVTSPIDSLQALIGGE</sequence>
<organism evidence="3 4">
    <name type="scientific">Salinicola rhizosphaerae</name>
    <dbReference type="NCBI Taxonomy" id="1443141"/>
    <lineage>
        <taxon>Bacteria</taxon>
        <taxon>Pseudomonadati</taxon>
        <taxon>Pseudomonadota</taxon>
        <taxon>Gammaproteobacteria</taxon>
        <taxon>Oceanospirillales</taxon>
        <taxon>Halomonadaceae</taxon>
        <taxon>Salinicola</taxon>
    </lineage>
</organism>
<feature type="region of interest" description="Disordered" evidence="1">
    <location>
        <begin position="330"/>
        <end position="349"/>
    </location>
</feature>
<feature type="transmembrane region" description="Helical" evidence="2">
    <location>
        <begin position="12"/>
        <end position="31"/>
    </location>
</feature>
<evidence type="ECO:0000313" key="3">
    <source>
        <dbReference type="EMBL" id="GHB17457.1"/>
    </source>
</evidence>
<evidence type="ECO:0000313" key="4">
    <source>
        <dbReference type="Proteomes" id="UP000646745"/>
    </source>
</evidence>
<keyword evidence="2" id="KW-0812">Transmembrane</keyword>
<dbReference type="Proteomes" id="UP000646745">
    <property type="component" value="Unassembled WGS sequence"/>
</dbReference>
<dbReference type="EMBL" id="BMZI01000003">
    <property type="protein sequence ID" value="GHB17457.1"/>
    <property type="molecule type" value="Genomic_DNA"/>
</dbReference>
<keyword evidence="2" id="KW-1133">Transmembrane helix</keyword>
<evidence type="ECO:0000256" key="2">
    <source>
        <dbReference type="SAM" id="Phobius"/>
    </source>
</evidence>
<gene>
    <name evidence="3" type="ORF">GCM10009038_15290</name>
</gene>
<accession>A0ABQ3DWJ4</accession>
<dbReference type="InterPro" id="IPR008023">
    <property type="entry name" value="DUF748"/>
</dbReference>
<evidence type="ECO:0000256" key="1">
    <source>
        <dbReference type="SAM" id="MobiDB-lite"/>
    </source>
</evidence>
<name>A0ABQ3DWJ4_9GAMM</name>
<dbReference type="PANTHER" id="PTHR30441:SF8">
    <property type="entry name" value="DUF748 DOMAIN-CONTAINING PROTEIN"/>
    <property type="match status" value="1"/>
</dbReference>
<evidence type="ECO:0008006" key="5">
    <source>
        <dbReference type="Google" id="ProtNLM"/>
    </source>
</evidence>
<dbReference type="InterPro" id="IPR052894">
    <property type="entry name" value="AsmA-related"/>
</dbReference>
<dbReference type="PANTHER" id="PTHR30441">
    <property type="entry name" value="DUF748 DOMAIN-CONTAINING PROTEIN"/>
    <property type="match status" value="1"/>
</dbReference>
<keyword evidence="4" id="KW-1185">Reference proteome</keyword>
<reference evidence="4" key="1">
    <citation type="journal article" date="2019" name="Int. J. Syst. Evol. Microbiol.">
        <title>The Global Catalogue of Microorganisms (GCM) 10K type strain sequencing project: providing services to taxonomists for standard genome sequencing and annotation.</title>
        <authorList>
            <consortium name="The Broad Institute Genomics Platform"/>
            <consortium name="The Broad Institute Genome Sequencing Center for Infectious Disease"/>
            <person name="Wu L."/>
            <person name="Ma J."/>
        </authorList>
    </citation>
    <scope>NUCLEOTIDE SEQUENCE [LARGE SCALE GENOMIC DNA]</scope>
    <source>
        <strain evidence="4">KCTC 32998</strain>
    </source>
</reference>
<dbReference type="RefSeq" id="WP_189444076.1">
    <property type="nucleotide sequence ID" value="NZ_BMZI01000003.1"/>
</dbReference>
<feature type="region of interest" description="Disordered" evidence="1">
    <location>
        <begin position="113"/>
        <end position="146"/>
    </location>
</feature>